<gene>
    <name evidence="7" type="ORF">RJJ37_20370</name>
</gene>
<feature type="transmembrane region" description="Helical" evidence="6">
    <location>
        <begin position="41"/>
        <end position="67"/>
    </location>
</feature>
<name>A0AAW8P6G9_9HYPH</name>
<keyword evidence="5 6" id="KW-0472">Membrane</keyword>
<dbReference type="AlphaFoldDB" id="A0AAW8P6G9"/>
<accession>A0AAW8P6G9</accession>
<dbReference type="Proteomes" id="UP001269402">
    <property type="component" value="Unassembled WGS sequence"/>
</dbReference>
<dbReference type="PANTHER" id="PTHR30086:SF20">
    <property type="entry name" value="ARGININE EXPORTER PROTEIN ARGO-RELATED"/>
    <property type="match status" value="1"/>
</dbReference>
<evidence type="ECO:0000313" key="8">
    <source>
        <dbReference type="Proteomes" id="UP001269402"/>
    </source>
</evidence>
<dbReference type="PANTHER" id="PTHR30086">
    <property type="entry name" value="ARGININE EXPORTER PROTEIN ARGO"/>
    <property type="match status" value="1"/>
</dbReference>
<feature type="transmembrane region" description="Helical" evidence="6">
    <location>
        <begin position="191"/>
        <end position="209"/>
    </location>
</feature>
<evidence type="ECO:0000256" key="6">
    <source>
        <dbReference type="SAM" id="Phobius"/>
    </source>
</evidence>
<keyword evidence="3 6" id="KW-0812">Transmembrane</keyword>
<dbReference type="EMBL" id="JAVLSH010000009">
    <property type="protein sequence ID" value="MDR9761961.1"/>
    <property type="molecule type" value="Genomic_DNA"/>
</dbReference>
<protein>
    <submittedName>
        <fullName evidence="7">LysE family translocator</fullName>
    </submittedName>
</protein>
<dbReference type="InterPro" id="IPR001123">
    <property type="entry name" value="LeuE-type"/>
</dbReference>
<proteinExistence type="predicted"/>
<evidence type="ECO:0000256" key="3">
    <source>
        <dbReference type="ARBA" id="ARBA00022692"/>
    </source>
</evidence>
<comment type="caution">
    <text evidence="7">The sequence shown here is derived from an EMBL/GenBank/DDBJ whole genome shotgun (WGS) entry which is preliminary data.</text>
</comment>
<dbReference type="PIRSF" id="PIRSF006324">
    <property type="entry name" value="LeuE"/>
    <property type="match status" value="1"/>
</dbReference>
<dbReference type="GO" id="GO:0015171">
    <property type="term" value="F:amino acid transmembrane transporter activity"/>
    <property type="evidence" value="ECO:0007669"/>
    <property type="project" value="TreeGrafter"/>
</dbReference>
<evidence type="ECO:0000313" key="7">
    <source>
        <dbReference type="EMBL" id="MDR9761961.1"/>
    </source>
</evidence>
<keyword evidence="8" id="KW-1185">Reference proteome</keyword>
<feature type="transmembrane region" description="Helical" evidence="6">
    <location>
        <begin position="151"/>
        <end position="171"/>
    </location>
</feature>
<dbReference type="Pfam" id="PF01810">
    <property type="entry name" value="LysE"/>
    <property type="match status" value="1"/>
</dbReference>
<sequence>MPATGTLAMFIAAALTLLLIPGPAVLYIFARSVEQGRVAGVVSILGIHVATGVHIVAAAFGLSAMVASSPIALEVVKYAGAAYLIGIGIKKILSRAVSFDETVPIKPYPYGHLFRDGFAINLLNPKTVLFFLAFLPQFIDPSRGSVAAQTLILGMIYTILGIMTDGSYAMVAGGFGNWLKRNANYLTIERYVSGIILVGLGFMAAFFGSKSA</sequence>
<evidence type="ECO:0000256" key="1">
    <source>
        <dbReference type="ARBA" id="ARBA00004651"/>
    </source>
</evidence>
<feature type="transmembrane region" description="Helical" evidence="6">
    <location>
        <begin position="118"/>
        <end position="139"/>
    </location>
</feature>
<feature type="transmembrane region" description="Helical" evidence="6">
    <location>
        <begin position="6"/>
        <end position="29"/>
    </location>
</feature>
<keyword evidence="4 6" id="KW-1133">Transmembrane helix</keyword>
<reference evidence="8" key="1">
    <citation type="submission" date="2023-07" db="EMBL/GenBank/DDBJ databases">
        <title>Genomic characterization of faba bean (Vicia faba) microsymbionts in Mexican soils.</title>
        <authorList>
            <person name="Rivera Orduna F.N."/>
            <person name="Guevara-Luna J."/>
            <person name="Yan J."/>
            <person name="Arroyo-Herrera I."/>
            <person name="Li Y."/>
            <person name="Vasquez-Murrieta M.S."/>
            <person name="Wang E.T."/>
        </authorList>
    </citation>
    <scope>NUCLEOTIDE SEQUENCE [LARGE SCALE GENOMIC DNA]</scope>
    <source>
        <strain evidence="8">CH6</strain>
    </source>
</reference>
<dbReference type="GO" id="GO:0005886">
    <property type="term" value="C:plasma membrane"/>
    <property type="evidence" value="ECO:0007669"/>
    <property type="project" value="UniProtKB-SubCell"/>
</dbReference>
<evidence type="ECO:0000256" key="2">
    <source>
        <dbReference type="ARBA" id="ARBA00022475"/>
    </source>
</evidence>
<evidence type="ECO:0000256" key="5">
    <source>
        <dbReference type="ARBA" id="ARBA00023136"/>
    </source>
</evidence>
<keyword evidence="2" id="KW-1003">Cell membrane</keyword>
<comment type="subcellular location">
    <subcellularLocation>
        <location evidence="1">Cell membrane</location>
        <topology evidence="1">Multi-pass membrane protein</topology>
    </subcellularLocation>
</comment>
<evidence type="ECO:0000256" key="4">
    <source>
        <dbReference type="ARBA" id="ARBA00022989"/>
    </source>
</evidence>
<dbReference type="RefSeq" id="WP_183779848.1">
    <property type="nucleotide sequence ID" value="NZ_JAVLSH010000009.1"/>
</dbReference>
<organism evidence="7 8">
    <name type="scientific">Rhizobium redzepovicii</name>
    <dbReference type="NCBI Taxonomy" id="2867518"/>
    <lineage>
        <taxon>Bacteria</taxon>
        <taxon>Pseudomonadati</taxon>
        <taxon>Pseudomonadota</taxon>
        <taxon>Alphaproteobacteria</taxon>
        <taxon>Hyphomicrobiales</taxon>
        <taxon>Rhizobiaceae</taxon>
        <taxon>Rhizobium/Agrobacterium group</taxon>
        <taxon>Rhizobium</taxon>
    </lineage>
</organism>